<dbReference type="PANTHER" id="PTHR37534">
    <property type="entry name" value="TRANSCRIPTIONAL ACTIVATOR PROTEIN UGA3"/>
    <property type="match status" value="1"/>
</dbReference>
<accession>A0A3M7GWG5</accession>
<dbReference type="GO" id="GO:0000976">
    <property type="term" value="F:transcription cis-regulatory region binding"/>
    <property type="evidence" value="ECO:0007669"/>
    <property type="project" value="TreeGrafter"/>
</dbReference>
<proteinExistence type="predicted"/>
<sequence>MFRPVRSLLISVLLKMHVSPTKRTAMLDGHVHRSVQHSENTDRLVRLLIRGADADDQTVQALMGVQPELPCDEQRPSCTRCEKAGIECVRGYNIRFRHGANPSIASKGSGPAKSDLDFSKSQPWVKTARNLTFLDETQELISIYDHAAEPETDYTAVFQWPESTGTPSGPSSGFDTHSAPRDSPATVNSNSALERVHSTGHADFAGLTSPAKRRRLTTSGPYNTASTSPANSQGVLSHVFQSTSSPAKSWHASPHNKVSPHSGWTPQLMQDIEELTGGYGADSSGINVDTGDGSGYGAATASADASTGFASLEPTVSLGQQTFNAVSDSLSRIYLDTPVWPLEKKEEAYLLRYYVEHLSRNFDLTDSLKHFRYMVPQRAATCPTLLNAILALSARHLSRVGKYDPLVSNKYHQECLKHLIPMLDDTTAILDENLLASTIILRHLEEIEVPLSGQSPADQQSHLFGAHAFMMSQEHVAMAGGLRQAAFWVGLRQEIYVAFVNQRSIIPDLTHCNVDRSFDAAPDDVWACRMVVLCADVIRWCFGSEDHNVSTYTYLADMVAQWHASKPPSFTPIYYAPPGPDNVFPELWFVQDDVLVGLHHYHIARILLASYNPRIPRLGPGRAVALREMDQEIKEHVLAGCGMTLSNSSMAPNFTYASMGVTMAGDKFTDRREQEALMDILRVCDEQYGWPTGHATGNLKLAWGWE</sequence>
<dbReference type="InterPro" id="IPR001138">
    <property type="entry name" value="Zn2Cys6_DnaBD"/>
</dbReference>
<feature type="compositionally biased region" description="Polar residues" evidence="3">
    <location>
        <begin position="217"/>
        <end position="247"/>
    </location>
</feature>
<dbReference type="VEuPathDB" id="FungiDB:BTJ68_01438"/>
<dbReference type="CDD" id="cd00067">
    <property type="entry name" value="GAL4"/>
    <property type="match status" value="1"/>
</dbReference>
<dbReference type="Pfam" id="PF11951">
    <property type="entry name" value="Fungal_trans_2"/>
    <property type="match status" value="1"/>
</dbReference>
<dbReference type="AlphaFoldDB" id="A0A3M7GWG5"/>
<evidence type="ECO:0000313" key="4">
    <source>
        <dbReference type="EMBL" id="RMZ05426.1"/>
    </source>
</evidence>
<feature type="region of interest" description="Disordered" evidence="3">
    <location>
        <begin position="160"/>
        <end position="264"/>
    </location>
</feature>
<evidence type="ECO:0000256" key="3">
    <source>
        <dbReference type="SAM" id="MobiDB-lite"/>
    </source>
</evidence>
<evidence type="ECO:0000256" key="2">
    <source>
        <dbReference type="ARBA" id="ARBA00023242"/>
    </source>
</evidence>
<dbReference type="Proteomes" id="UP000280598">
    <property type="component" value="Unassembled WGS sequence"/>
</dbReference>
<comment type="subcellular location">
    <subcellularLocation>
        <location evidence="1">Nucleus</location>
    </subcellularLocation>
</comment>
<dbReference type="GO" id="GO:0005634">
    <property type="term" value="C:nucleus"/>
    <property type="evidence" value="ECO:0007669"/>
    <property type="project" value="UniProtKB-SubCell"/>
</dbReference>
<evidence type="ECO:0000313" key="5">
    <source>
        <dbReference type="Proteomes" id="UP000280598"/>
    </source>
</evidence>
<reference evidence="4 5" key="1">
    <citation type="journal article" date="2018" name="BMC Genomics">
        <title>Genomic evidence for intraspecific hybridization in a clonal and extremely halotolerant yeast.</title>
        <authorList>
            <person name="Gostincar C."/>
            <person name="Stajich J.E."/>
            <person name="Zupancic J."/>
            <person name="Zalar P."/>
            <person name="Gunde-Cimerman N."/>
        </authorList>
    </citation>
    <scope>NUCLEOTIDE SEQUENCE [LARGE SCALE GENOMIC DNA]</scope>
    <source>
        <strain evidence="4 5">EXF-562</strain>
    </source>
</reference>
<dbReference type="GO" id="GO:0045944">
    <property type="term" value="P:positive regulation of transcription by RNA polymerase II"/>
    <property type="evidence" value="ECO:0007669"/>
    <property type="project" value="TreeGrafter"/>
</dbReference>
<dbReference type="PANTHER" id="PTHR37534:SF2">
    <property type="entry name" value="N-ACETYLTRANSFERASE DOMAIN-CONTAINING PROTEIN"/>
    <property type="match status" value="1"/>
</dbReference>
<dbReference type="GO" id="GO:0008270">
    <property type="term" value="F:zinc ion binding"/>
    <property type="evidence" value="ECO:0007669"/>
    <property type="project" value="InterPro"/>
</dbReference>
<protein>
    <recommendedName>
        <fullName evidence="6">Zn(2)-C6 fungal-type domain-containing protein</fullName>
    </recommendedName>
</protein>
<evidence type="ECO:0000256" key="1">
    <source>
        <dbReference type="ARBA" id="ARBA00004123"/>
    </source>
</evidence>
<dbReference type="InterPro" id="IPR021858">
    <property type="entry name" value="Fun_TF"/>
</dbReference>
<comment type="caution">
    <text evidence="4">The sequence shown here is derived from an EMBL/GenBank/DDBJ whole genome shotgun (WGS) entry which is preliminary data.</text>
</comment>
<feature type="compositionally biased region" description="Low complexity" evidence="3">
    <location>
        <begin position="163"/>
        <end position="173"/>
    </location>
</feature>
<gene>
    <name evidence="4" type="ORF">D0860_05969</name>
</gene>
<dbReference type="GO" id="GO:0000981">
    <property type="term" value="F:DNA-binding transcription factor activity, RNA polymerase II-specific"/>
    <property type="evidence" value="ECO:0007669"/>
    <property type="project" value="InterPro"/>
</dbReference>
<dbReference type="EMBL" id="QWIS01000128">
    <property type="protein sequence ID" value="RMZ05426.1"/>
    <property type="molecule type" value="Genomic_DNA"/>
</dbReference>
<keyword evidence="2" id="KW-0539">Nucleus</keyword>
<organism evidence="4 5">
    <name type="scientific">Hortaea werneckii</name>
    <name type="common">Black yeast</name>
    <name type="synonym">Cladosporium werneckii</name>
    <dbReference type="NCBI Taxonomy" id="91943"/>
    <lineage>
        <taxon>Eukaryota</taxon>
        <taxon>Fungi</taxon>
        <taxon>Dikarya</taxon>
        <taxon>Ascomycota</taxon>
        <taxon>Pezizomycotina</taxon>
        <taxon>Dothideomycetes</taxon>
        <taxon>Dothideomycetidae</taxon>
        <taxon>Mycosphaerellales</taxon>
        <taxon>Teratosphaeriaceae</taxon>
        <taxon>Hortaea</taxon>
    </lineage>
</organism>
<evidence type="ECO:0008006" key="6">
    <source>
        <dbReference type="Google" id="ProtNLM"/>
    </source>
</evidence>
<name>A0A3M7GWG5_HORWE</name>